<dbReference type="EMBL" id="JBFOLK010000004">
    <property type="protein sequence ID" value="KAL2517343.1"/>
    <property type="molecule type" value="Genomic_DNA"/>
</dbReference>
<sequence>MGGASCKVAKSQWERLLREALLHWRSKLQSGRVLVGRGSCAKRCSMGRASCKVAESRWERLLREVLLHRRSKLQDGRVPVGEALTLSIDPLEEQAAKWQSPSGRGCCAKRCSMGGASCKVAES</sequence>
<gene>
    <name evidence="1" type="ORF">Adt_13590</name>
</gene>
<keyword evidence="2" id="KW-1185">Reference proteome</keyword>
<accession>A0ABD1TXP7</accession>
<protein>
    <submittedName>
        <fullName evidence="1">Uncharacterized protein</fullName>
    </submittedName>
</protein>
<dbReference type="AlphaFoldDB" id="A0ABD1TXP7"/>
<comment type="caution">
    <text evidence="1">The sequence shown here is derived from an EMBL/GenBank/DDBJ whole genome shotgun (WGS) entry which is preliminary data.</text>
</comment>
<reference evidence="2" key="1">
    <citation type="submission" date="2024-07" db="EMBL/GenBank/DDBJ databases">
        <title>Two chromosome-level genome assemblies of Korean endemic species Abeliophyllum distichum and Forsythia ovata (Oleaceae).</title>
        <authorList>
            <person name="Jang H."/>
        </authorList>
    </citation>
    <scope>NUCLEOTIDE SEQUENCE [LARGE SCALE GENOMIC DNA]</scope>
</reference>
<name>A0ABD1TXP7_9LAMI</name>
<organism evidence="1 2">
    <name type="scientific">Abeliophyllum distichum</name>
    <dbReference type="NCBI Taxonomy" id="126358"/>
    <lineage>
        <taxon>Eukaryota</taxon>
        <taxon>Viridiplantae</taxon>
        <taxon>Streptophyta</taxon>
        <taxon>Embryophyta</taxon>
        <taxon>Tracheophyta</taxon>
        <taxon>Spermatophyta</taxon>
        <taxon>Magnoliopsida</taxon>
        <taxon>eudicotyledons</taxon>
        <taxon>Gunneridae</taxon>
        <taxon>Pentapetalae</taxon>
        <taxon>asterids</taxon>
        <taxon>lamiids</taxon>
        <taxon>Lamiales</taxon>
        <taxon>Oleaceae</taxon>
        <taxon>Forsythieae</taxon>
        <taxon>Abeliophyllum</taxon>
    </lineage>
</organism>
<evidence type="ECO:0000313" key="2">
    <source>
        <dbReference type="Proteomes" id="UP001604336"/>
    </source>
</evidence>
<dbReference type="Proteomes" id="UP001604336">
    <property type="component" value="Unassembled WGS sequence"/>
</dbReference>
<evidence type="ECO:0000313" key="1">
    <source>
        <dbReference type="EMBL" id="KAL2517343.1"/>
    </source>
</evidence>
<proteinExistence type="predicted"/>